<evidence type="ECO:0000313" key="3">
    <source>
        <dbReference type="EMBL" id="NYZ18685.1"/>
    </source>
</evidence>
<dbReference type="PANTHER" id="PTHR38834">
    <property type="entry name" value="PERIPLASMIC SUBSTRATE BINDING PROTEIN FAMILY 3"/>
    <property type="match status" value="1"/>
</dbReference>
<evidence type="ECO:0000313" key="4">
    <source>
        <dbReference type="Proteomes" id="UP000584642"/>
    </source>
</evidence>
<feature type="chain" id="PRO_5046443535" evidence="1">
    <location>
        <begin position="21"/>
        <end position="241"/>
    </location>
</feature>
<feature type="signal peptide" evidence="1">
    <location>
        <begin position="1"/>
        <end position="20"/>
    </location>
</feature>
<dbReference type="Pfam" id="PF00497">
    <property type="entry name" value="SBP_bac_3"/>
    <property type="match status" value="1"/>
</dbReference>
<dbReference type="InterPro" id="IPR001638">
    <property type="entry name" value="Solute-binding_3/MltF_N"/>
</dbReference>
<gene>
    <name evidence="3" type="ORF">HND93_03095</name>
</gene>
<feature type="domain" description="Solute-binding protein family 3/N-terminal" evidence="2">
    <location>
        <begin position="30"/>
        <end position="231"/>
    </location>
</feature>
<organism evidence="3 4">
    <name type="scientific">Azospirillum oleiclasticum</name>
    <dbReference type="NCBI Taxonomy" id="2735135"/>
    <lineage>
        <taxon>Bacteria</taxon>
        <taxon>Pseudomonadati</taxon>
        <taxon>Pseudomonadota</taxon>
        <taxon>Alphaproteobacteria</taxon>
        <taxon>Rhodospirillales</taxon>
        <taxon>Azospirillaceae</taxon>
        <taxon>Azospirillum</taxon>
    </lineage>
</organism>
<reference evidence="3 4" key="1">
    <citation type="submission" date="2020-05" db="EMBL/GenBank/DDBJ databases">
        <title>Azospirillum oleiclasticum sp. nov, a nitrogen-fixing and heavy crude oil-emulsifying bacterium isolated from the crude oil of Yumen Oilfield.</title>
        <authorList>
            <person name="Wu D."/>
            <person name="Cai M."/>
            <person name="Zhang X."/>
        </authorList>
    </citation>
    <scope>NUCLEOTIDE SEQUENCE [LARGE SCALE GENOMIC DNA]</scope>
    <source>
        <strain evidence="3 4">ROY-1-1-2</strain>
    </source>
</reference>
<dbReference type="EMBL" id="JABFDB010000001">
    <property type="protein sequence ID" value="NYZ18685.1"/>
    <property type="molecule type" value="Genomic_DNA"/>
</dbReference>
<evidence type="ECO:0000256" key="1">
    <source>
        <dbReference type="SAM" id="SignalP"/>
    </source>
</evidence>
<accession>A0ABX2T4B5</accession>
<name>A0ABX2T4B5_9PROT</name>
<sequence length="241" mass="26592">MTPRVVWILLALLTAAPTWAQTVEPEFRVVTTSFPPFSVEVDGRVRGVAADLVQAVLDDLGVRTPIEVFPWARAYETARRGPQVLIFQIARTAERETQFKWVGEVASYDVHLYRRADRTEIAPAGLADAARWKIGGLLRDVKTTHLQEQGVAVTTYSDEANGLAMLLGGRIDLMPSDRQAMLQRLKLAGLPPDRVVPVLRLDAISGPLYMAFSPDTPDALVQRVRASLDRVRAGHKDGGRS</sequence>
<keyword evidence="1" id="KW-0732">Signal</keyword>
<dbReference type="SUPFAM" id="SSF53850">
    <property type="entry name" value="Periplasmic binding protein-like II"/>
    <property type="match status" value="1"/>
</dbReference>
<dbReference type="Proteomes" id="UP000584642">
    <property type="component" value="Unassembled WGS sequence"/>
</dbReference>
<dbReference type="RefSeq" id="WP_180280407.1">
    <property type="nucleotide sequence ID" value="NZ_JABFDB010000001.1"/>
</dbReference>
<dbReference type="Gene3D" id="3.40.190.10">
    <property type="entry name" value="Periplasmic binding protein-like II"/>
    <property type="match status" value="2"/>
</dbReference>
<dbReference type="PANTHER" id="PTHR38834:SF3">
    <property type="entry name" value="SOLUTE-BINDING PROTEIN FAMILY 3_N-TERMINAL DOMAIN-CONTAINING PROTEIN"/>
    <property type="match status" value="1"/>
</dbReference>
<comment type="caution">
    <text evidence="3">The sequence shown here is derived from an EMBL/GenBank/DDBJ whole genome shotgun (WGS) entry which is preliminary data.</text>
</comment>
<protein>
    <submittedName>
        <fullName evidence="3">ABC transporter substrate-binding protein</fullName>
    </submittedName>
</protein>
<evidence type="ECO:0000259" key="2">
    <source>
        <dbReference type="Pfam" id="PF00497"/>
    </source>
</evidence>
<proteinExistence type="predicted"/>
<keyword evidence="4" id="KW-1185">Reference proteome</keyword>